<evidence type="ECO:0000259" key="1">
    <source>
        <dbReference type="PROSITE" id="PS50987"/>
    </source>
</evidence>
<dbReference type="SUPFAM" id="SSF46785">
    <property type="entry name" value="Winged helix' DNA-binding domain"/>
    <property type="match status" value="1"/>
</dbReference>
<dbReference type="SMART" id="SM00418">
    <property type="entry name" value="HTH_ARSR"/>
    <property type="match status" value="1"/>
</dbReference>
<dbReference type="Gene3D" id="1.10.10.10">
    <property type="entry name" value="Winged helix-like DNA-binding domain superfamily/Winged helix DNA-binding domain"/>
    <property type="match status" value="1"/>
</dbReference>
<evidence type="ECO:0000313" key="2">
    <source>
        <dbReference type="EMBL" id="MDX8152202.1"/>
    </source>
</evidence>
<feature type="domain" description="HTH arsR-type" evidence="1">
    <location>
        <begin position="10"/>
        <end position="105"/>
    </location>
</feature>
<dbReference type="InterPro" id="IPR001845">
    <property type="entry name" value="HTH_ArsR_DNA-bd_dom"/>
</dbReference>
<protein>
    <submittedName>
        <fullName evidence="2">Metalloregulator ArsR/SmtB family transcription factor</fullName>
    </submittedName>
</protein>
<accession>A0ABU4VK44</accession>
<dbReference type="PANTHER" id="PTHR38600:SF2">
    <property type="entry name" value="SLL0088 PROTEIN"/>
    <property type="match status" value="1"/>
</dbReference>
<dbReference type="NCBIfam" id="NF033788">
    <property type="entry name" value="HTH_metalloreg"/>
    <property type="match status" value="1"/>
</dbReference>
<name>A0ABU4VK44_9ACTN</name>
<keyword evidence="3" id="KW-1185">Reference proteome</keyword>
<comment type="caution">
    <text evidence="2">The sequence shown here is derived from an EMBL/GenBank/DDBJ whole genome shotgun (WGS) entry which is preliminary data.</text>
</comment>
<dbReference type="Pfam" id="PF12840">
    <property type="entry name" value="HTH_20"/>
    <property type="match status" value="1"/>
</dbReference>
<sequence>MTPRAGTPPVAADRDVAAGAVFAALADPTRRQVVRALADRPTVTASALAGELPMSRQAVAKHLAVLADAGLVAAAREGRETRFRLTPEPLHDAVRWIAGAGARWDDRLARLERELGG</sequence>
<dbReference type="InterPro" id="IPR011991">
    <property type="entry name" value="ArsR-like_HTH"/>
</dbReference>
<dbReference type="Proteomes" id="UP001277761">
    <property type="component" value="Unassembled WGS sequence"/>
</dbReference>
<dbReference type="InterPro" id="IPR036388">
    <property type="entry name" value="WH-like_DNA-bd_sf"/>
</dbReference>
<dbReference type="PANTHER" id="PTHR38600">
    <property type="entry name" value="TRANSCRIPTIONAL REGULATORY PROTEIN"/>
    <property type="match status" value="1"/>
</dbReference>
<dbReference type="CDD" id="cd00090">
    <property type="entry name" value="HTH_ARSR"/>
    <property type="match status" value="1"/>
</dbReference>
<evidence type="ECO:0000313" key="3">
    <source>
        <dbReference type="Proteomes" id="UP001277761"/>
    </source>
</evidence>
<dbReference type="EMBL" id="JAXAVX010000005">
    <property type="protein sequence ID" value="MDX8152202.1"/>
    <property type="molecule type" value="Genomic_DNA"/>
</dbReference>
<dbReference type="RefSeq" id="WP_319954358.1">
    <property type="nucleotide sequence ID" value="NZ_JAXAVX010000005.1"/>
</dbReference>
<gene>
    <name evidence="2" type="ORF">SK069_11395</name>
</gene>
<dbReference type="InterPro" id="IPR036390">
    <property type="entry name" value="WH_DNA-bd_sf"/>
</dbReference>
<reference evidence="2 3" key="1">
    <citation type="submission" date="2023-11" db="EMBL/GenBank/DDBJ databases">
        <authorList>
            <person name="Xu M."/>
            <person name="Jiang T."/>
        </authorList>
    </citation>
    <scope>NUCLEOTIDE SEQUENCE [LARGE SCALE GENOMIC DNA]</scope>
    <source>
        <strain evidence="2 3">SD</strain>
    </source>
</reference>
<proteinExistence type="predicted"/>
<organism evidence="2 3">
    <name type="scientific">Patulibacter brassicae</name>
    <dbReference type="NCBI Taxonomy" id="1705717"/>
    <lineage>
        <taxon>Bacteria</taxon>
        <taxon>Bacillati</taxon>
        <taxon>Actinomycetota</taxon>
        <taxon>Thermoleophilia</taxon>
        <taxon>Solirubrobacterales</taxon>
        <taxon>Patulibacteraceae</taxon>
        <taxon>Patulibacter</taxon>
    </lineage>
</organism>
<dbReference type="PROSITE" id="PS50987">
    <property type="entry name" value="HTH_ARSR_2"/>
    <property type="match status" value="1"/>
</dbReference>